<dbReference type="AlphaFoldDB" id="A0A1M7S2A5"/>
<dbReference type="RefSeq" id="WP_083581091.1">
    <property type="nucleotide sequence ID" value="NZ_FOHL01000002.1"/>
</dbReference>
<dbReference type="Pfam" id="PF00005">
    <property type="entry name" value="ABC_tran"/>
    <property type="match status" value="1"/>
</dbReference>
<dbReference type="InterPro" id="IPR015854">
    <property type="entry name" value="ABC_transpr_LolD-like"/>
</dbReference>
<evidence type="ECO:0000256" key="1">
    <source>
        <dbReference type="ARBA" id="ARBA00022741"/>
    </source>
</evidence>
<organism evidence="5 6">
    <name type="scientific">Oceanicella actignis</name>
    <dbReference type="NCBI Taxonomy" id="1189325"/>
    <lineage>
        <taxon>Bacteria</taxon>
        <taxon>Pseudomonadati</taxon>
        <taxon>Pseudomonadota</taxon>
        <taxon>Alphaproteobacteria</taxon>
        <taxon>Rhodobacterales</taxon>
        <taxon>Paracoccaceae</taxon>
        <taxon>Oceanicella</taxon>
    </lineage>
</organism>
<dbReference type="SUPFAM" id="SSF52540">
    <property type="entry name" value="P-loop containing nucleoside triphosphate hydrolases"/>
    <property type="match status" value="1"/>
</dbReference>
<dbReference type="InterPro" id="IPR017871">
    <property type="entry name" value="ABC_transporter-like_CS"/>
</dbReference>
<feature type="region of interest" description="Disordered" evidence="3">
    <location>
        <begin position="1"/>
        <end position="44"/>
    </location>
</feature>
<protein>
    <submittedName>
        <fullName evidence="5">Tungstate transport system ATP-binding protein</fullName>
    </submittedName>
</protein>
<dbReference type="STRING" id="1189325.SAMN04488119_10246"/>
<keyword evidence="1" id="KW-0547">Nucleotide-binding</keyword>
<dbReference type="OrthoDB" id="9802264at2"/>
<dbReference type="PROSITE" id="PS00211">
    <property type="entry name" value="ABC_TRANSPORTER_1"/>
    <property type="match status" value="1"/>
</dbReference>
<dbReference type="Proteomes" id="UP000184066">
    <property type="component" value="Unassembled WGS sequence"/>
</dbReference>
<evidence type="ECO:0000313" key="6">
    <source>
        <dbReference type="Proteomes" id="UP000184066"/>
    </source>
</evidence>
<keyword evidence="2 5" id="KW-0067">ATP-binding</keyword>
<reference evidence="5 6" key="1">
    <citation type="submission" date="2016-12" db="EMBL/GenBank/DDBJ databases">
        <authorList>
            <person name="Song W.-J."/>
            <person name="Kurnit D.M."/>
        </authorList>
    </citation>
    <scope>NUCLEOTIDE SEQUENCE [LARGE SCALE GENOMIC DNA]</scope>
    <source>
        <strain evidence="5 6">CGMCC 1.10808</strain>
    </source>
</reference>
<dbReference type="PANTHER" id="PTHR24220">
    <property type="entry name" value="IMPORT ATP-BINDING PROTEIN"/>
    <property type="match status" value="1"/>
</dbReference>
<name>A0A1M7S2A5_9RHOB</name>
<keyword evidence="6" id="KW-1185">Reference proteome</keyword>
<dbReference type="InterPro" id="IPR003593">
    <property type="entry name" value="AAA+_ATPase"/>
</dbReference>
<dbReference type="PANTHER" id="PTHR24220:SF684">
    <property type="entry name" value="FE(3+) IONS IMPORT ATP-BINDING PROTEIN FBPC"/>
    <property type="match status" value="1"/>
</dbReference>
<feature type="domain" description="ABC transporter" evidence="4">
    <location>
        <begin position="49"/>
        <end position="273"/>
    </location>
</feature>
<dbReference type="InterPro" id="IPR003439">
    <property type="entry name" value="ABC_transporter-like_ATP-bd"/>
</dbReference>
<dbReference type="InterPro" id="IPR027417">
    <property type="entry name" value="P-loop_NTPase"/>
</dbReference>
<evidence type="ECO:0000256" key="2">
    <source>
        <dbReference type="ARBA" id="ARBA00022840"/>
    </source>
</evidence>
<proteinExistence type="predicted"/>
<evidence type="ECO:0000313" key="5">
    <source>
        <dbReference type="EMBL" id="SHN52611.1"/>
    </source>
</evidence>
<dbReference type="EMBL" id="FRDL01000001">
    <property type="protein sequence ID" value="SHN52611.1"/>
    <property type="molecule type" value="Genomic_DNA"/>
</dbReference>
<dbReference type="SMART" id="SM00382">
    <property type="entry name" value="AAA"/>
    <property type="match status" value="1"/>
</dbReference>
<dbReference type="GO" id="GO:0005886">
    <property type="term" value="C:plasma membrane"/>
    <property type="evidence" value="ECO:0007669"/>
    <property type="project" value="TreeGrafter"/>
</dbReference>
<dbReference type="GO" id="GO:0022857">
    <property type="term" value="F:transmembrane transporter activity"/>
    <property type="evidence" value="ECO:0007669"/>
    <property type="project" value="TreeGrafter"/>
</dbReference>
<evidence type="ECO:0000256" key="3">
    <source>
        <dbReference type="SAM" id="MobiDB-lite"/>
    </source>
</evidence>
<accession>A0A1M7S2A5</accession>
<dbReference type="Gene3D" id="3.40.50.300">
    <property type="entry name" value="P-loop containing nucleotide triphosphate hydrolases"/>
    <property type="match status" value="1"/>
</dbReference>
<gene>
    <name evidence="5" type="ORF">SAMN05216200_101472</name>
</gene>
<sequence length="279" mass="28958">MSEPASRPAAEQAAAPLSGPACGRPAGARAAERPAAPTRAAAARDPWPVRLDRVSVRRGGRAAVDALTLRLDPGGVLALMGPNGAGKSLTLRLLAGLIAPDEGAATWAGRPTPPRGAVGVVFQRPALLRRSTLGNVTHALALAGAPRRARRARAMALLAQAGLTHRADAPARALSGGEQQRLALARALACAPALLLLDEPTANLDPRATAQVEALLREVCAQGVTALVVTHDAGQARRVADEVAFLHNGRLTERTPAREFFARPASPEGRAYLEGRLLL</sequence>
<dbReference type="GO" id="GO:0016887">
    <property type="term" value="F:ATP hydrolysis activity"/>
    <property type="evidence" value="ECO:0007669"/>
    <property type="project" value="InterPro"/>
</dbReference>
<dbReference type="PROSITE" id="PS50893">
    <property type="entry name" value="ABC_TRANSPORTER_2"/>
    <property type="match status" value="1"/>
</dbReference>
<evidence type="ECO:0000259" key="4">
    <source>
        <dbReference type="PROSITE" id="PS50893"/>
    </source>
</evidence>
<dbReference type="GO" id="GO:0005524">
    <property type="term" value="F:ATP binding"/>
    <property type="evidence" value="ECO:0007669"/>
    <property type="project" value="UniProtKB-KW"/>
</dbReference>